<evidence type="ECO:0000256" key="6">
    <source>
        <dbReference type="ARBA" id="ARBA00022842"/>
    </source>
</evidence>
<dbReference type="RefSeq" id="WP_136819468.1">
    <property type="nucleotide sequence ID" value="NZ_BMJX01000001.1"/>
</dbReference>
<dbReference type="SFLD" id="SFLDG01138">
    <property type="entry name" value="C1.6.2:_Deoxy-d-mannose-octulo"/>
    <property type="match status" value="1"/>
</dbReference>
<gene>
    <name evidence="8" type="ORF">FAZ19_04830</name>
</gene>
<dbReference type="SFLD" id="SFLDG01136">
    <property type="entry name" value="C1.6:_Phosphoserine_Phosphatas"/>
    <property type="match status" value="1"/>
</dbReference>
<feature type="binding site" evidence="7">
    <location>
        <position position="17"/>
    </location>
    <ligand>
        <name>substrate</name>
    </ligand>
</feature>
<comment type="similarity">
    <text evidence="2">Belongs to the KdsC family.</text>
</comment>
<evidence type="ECO:0000256" key="1">
    <source>
        <dbReference type="ARBA" id="ARBA00001946"/>
    </source>
</evidence>
<comment type="cofactor">
    <cofactor evidence="1 7">
        <name>Mg(2+)</name>
        <dbReference type="ChEBI" id="CHEBI:18420"/>
    </cofactor>
</comment>
<dbReference type="GO" id="GO:0016788">
    <property type="term" value="F:hydrolase activity, acting on ester bonds"/>
    <property type="evidence" value="ECO:0007669"/>
    <property type="project" value="InterPro"/>
</dbReference>
<dbReference type="InterPro" id="IPR050793">
    <property type="entry name" value="CMP-NeuNAc_synthase"/>
</dbReference>
<dbReference type="InterPro" id="IPR023214">
    <property type="entry name" value="HAD_sf"/>
</dbReference>
<comment type="caution">
    <text evidence="8">The sequence shown here is derived from an EMBL/GenBank/DDBJ whole genome shotgun (WGS) entry which is preliminary data.</text>
</comment>
<dbReference type="SUPFAM" id="SSF56784">
    <property type="entry name" value="HAD-like"/>
    <property type="match status" value="1"/>
</dbReference>
<reference evidence="8 9" key="1">
    <citation type="submission" date="2019-04" db="EMBL/GenBank/DDBJ databases">
        <title>Sphingobacterium olei sp. nov., isolated from oil-contaminated soil.</title>
        <authorList>
            <person name="Liu B."/>
        </authorList>
    </citation>
    <scope>NUCLEOTIDE SEQUENCE [LARGE SCALE GENOMIC DNA]</scope>
    <source>
        <strain evidence="8 9">Y3L14</strain>
    </source>
</reference>
<accession>A0A4U0H9J8</accession>
<dbReference type="InterPro" id="IPR010023">
    <property type="entry name" value="KdsC_fam"/>
</dbReference>
<keyword evidence="5 8" id="KW-0378">Hydrolase</keyword>
<dbReference type="EMBL" id="SUKA01000001">
    <property type="protein sequence ID" value="TJY68583.1"/>
    <property type="molecule type" value="Genomic_DNA"/>
</dbReference>
<dbReference type="Pfam" id="PF08282">
    <property type="entry name" value="Hydrolase_3"/>
    <property type="match status" value="1"/>
</dbReference>
<keyword evidence="9" id="KW-1185">Reference proteome</keyword>
<evidence type="ECO:0000256" key="5">
    <source>
        <dbReference type="ARBA" id="ARBA00022801"/>
    </source>
</evidence>
<dbReference type="AlphaFoldDB" id="A0A4U0H9J8"/>
<evidence type="ECO:0000313" key="9">
    <source>
        <dbReference type="Proteomes" id="UP000309872"/>
    </source>
</evidence>
<evidence type="ECO:0000256" key="2">
    <source>
        <dbReference type="ARBA" id="ARBA00005893"/>
    </source>
</evidence>
<comment type="subunit">
    <text evidence="3">Homotetramer.</text>
</comment>
<dbReference type="SFLD" id="SFLDS00003">
    <property type="entry name" value="Haloacid_Dehalogenase"/>
    <property type="match status" value="1"/>
</dbReference>
<proteinExistence type="inferred from homology"/>
<dbReference type="Gene3D" id="3.40.50.1000">
    <property type="entry name" value="HAD superfamily/HAD-like"/>
    <property type="match status" value="1"/>
</dbReference>
<feature type="binding site" evidence="7">
    <location>
        <position position="108"/>
    </location>
    <ligand>
        <name>Mg(2+)</name>
        <dbReference type="ChEBI" id="CHEBI:18420"/>
    </ligand>
</feature>
<dbReference type="OrthoDB" id="9805604at2"/>
<organism evidence="8 9">
    <name type="scientific">Sphingobacterium alkalisoli</name>
    <dbReference type="NCBI Taxonomy" id="1874115"/>
    <lineage>
        <taxon>Bacteria</taxon>
        <taxon>Pseudomonadati</taxon>
        <taxon>Bacteroidota</taxon>
        <taxon>Sphingobacteriia</taxon>
        <taxon>Sphingobacteriales</taxon>
        <taxon>Sphingobacteriaceae</taxon>
        <taxon>Sphingobacterium</taxon>
    </lineage>
</organism>
<evidence type="ECO:0000256" key="3">
    <source>
        <dbReference type="ARBA" id="ARBA00011881"/>
    </source>
</evidence>
<evidence type="ECO:0000256" key="7">
    <source>
        <dbReference type="PIRSR" id="PIRSR006118-2"/>
    </source>
</evidence>
<dbReference type="PANTHER" id="PTHR21485:SF3">
    <property type="entry name" value="N-ACYLNEURAMINATE CYTIDYLYLTRANSFERASE"/>
    <property type="match status" value="1"/>
</dbReference>
<keyword evidence="6 7" id="KW-0460">Magnesium</keyword>
<dbReference type="GO" id="GO:0008781">
    <property type="term" value="F:N-acylneuraminate cytidylyltransferase activity"/>
    <property type="evidence" value="ECO:0007669"/>
    <property type="project" value="TreeGrafter"/>
</dbReference>
<dbReference type="GO" id="GO:0046872">
    <property type="term" value="F:metal ion binding"/>
    <property type="evidence" value="ECO:0007669"/>
    <property type="project" value="UniProtKB-KW"/>
</dbReference>
<dbReference type="PIRSF" id="PIRSF006118">
    <property type="entry name" value="KDO8-P_Ptase"/>
    <property type="match status" value="1"/>
</dbReference>
<evidence type="ECO:0000256" key="4">
    <source>
        <dbReference type="ARBA" id="ARBA00022723"/>
    </source>
</evidence>
<dbReference type="CDD" id="cd01630">
    <property type="entry name" value="HAD_KDO-like"/>
    <property type="match status" value="1"/>
</dbReference>
<feature type="binding site" evidence="7">
    <location>
        <position position="15"/>
    </location>
    <ligand>
        <name>Mg(2+)</name>
        <dbReference type="ChEBI" id="CHEBI:18420"/>
    </ligand>
</feature>
<dbReference type="PANTHER" id="PTHR21485">
    <property type="entry name" value="HAD SUPERFAMILY MEMBERS CMAS AND KDSC"/>
    <property type="match status" value="1"/>
</dbReference>
<sequence length="172" mass="19105">MILERLKYVKAIFLDVDGVLTDGSIFVNEAGEQLRTFNVKDGYAIQLAIKKEIQICIITGGRSEGVLKRFQGLGVKEIHMGISDKLTMMEFILDKYQINKREALFIGDDIPDLACMKSVGIAAAPQDAVEEIKAISHYISSKEGGRGVVRDVVEKVLKLQNKWNADFSVKSV</sequence>
<keyword evidence="4 7" id="KW-0479">Metal-binding</keyword>
<evidence type="ECO:0000313" key="8">
    <source>
        <dbReference type="EMBL" id="TJY68583.1"/>
    </source>
</evidence>
<dbReference type="Proteomes" id="UP000309872">
    <property type="component" value="Unassembled WGS sequence"/>
</dbReference>
<dbReference type="FunFam" id="3.40.50.1000:FF:000029">
    <property type="entry name" value="3-deoxy-D-manno-octulosonate 8-phosphate phosphatase KdsC"/>
    <property type="match status" value="1"/>
</dbReference>
<name>A0A4U0H9J8_9SPHI</name>
<dbReference type="InterPro" id="IPR036412">
    <property type="entry name" value="HAD-like_sf"/>
</dbReference>
<protein>
    <submittedName>
        <fullName evidence="8">HAD-IIIA family hydrolase</fullName>
    </submittedName>
</protein>
<dbReference type="NCBIfam" id="TIGR01670">
    <property type="entry name" value="KdsC-phosphatas"/>
    <property type="match status" value="1"/>
</dbReference>